<name>A0A8D8MC57_9HEMI</name>
<evidence type="ECO:0000256" key="2">
    <source>
        <dbReference type="SAM" id="Phobius"/>
    </source>
</evidence>
<evidence type="ECO:0000313" key="3">
    <source>
        <dbReference type="EMBL" id="CAG6621717.1"/>
    </source>
</evidence>
<organism evidence="3">
    <name type="scientific">Cacopsylla melanoneura</name>
    <dbReference type="NCBI Taxonomy" id="428564"/>
    <lineage>
        <taxon>Eukaryota</taxon>
        <taxon>Metazoa</taxon>
        <taxon>Ecdysozoa</taxon>
        <taxon>Arthropoda</taxon>
        <taxon>Hexapoda</taxon>
        <taxon>Insecta</taxon>
        <taxon>Pterygota</taxon>
        <taxon>Neoptera</taxon>
        <taxon>Paraneoptera</taxon>
        <taxon>Hemiptera</taxon>
        <taxon>Sternorrhyncha</taxon>
        <taxon>Psylloidea</taxon>
        <taxon>Psyllidae</taxon>
        <taxon>Psyllinae</taxon>
        <taxon>Cacopsylla</taxon>
    </lineage>
</organism>
<feature type="compositionally biased region" description="Basic and acidic residues" evidence="1">
    <location>
        <begin position="463"/>
        <end position="482"/>
    </location>
</feature>
<keyword evidence="2" id="KW-0472">Membrane</keyword>
<keyword evidence="2" id="KW-0812">Transmembrane</keyword>
<feature type="region of interest" description="Disordered" evidence="1">
    <location>
        <begin position="287"/>
        <end position="308"/>
    </location>
</feature>
<sequence length="523" mass="59267">MRLSRMYRSSTMFPRIQQLELFLIVCFMLGTTTAYNLPWWSHSTEQKINISDEKSLILKRVERVAETDGATKQENRDIVQLAAVVSNVTMNTTEGPFISNFNKETQIEQNISTTLAAYVTPKTVANDHTETITFLPLIHVESSHPHEKINLNITNFNKPLSFIIEPHGISQSINNTSFPATSVLPETVDVAPGLLNKTSVTLSSAHMNLNYSTPPDIVTLSSTHMNINYSSPADIVRNVCTNKSDMLDSSKSVLNSNVSQDGLSGNPKVDSMKSKNLTLRILSVDISTEDTNNEETESDPDEELEDDIKDNEQPGMFRKFLETITINPDDMEPRETQDVITNGDILTALVFPIFMVVLVGVSLYTIHNMRSYFILRFPRLPRRNNGQGPPHFPNNDDLTDIPLDSIAIPISEEQNDDVKISNEKEEIEVTDLLKPVHPEPQLDILIPIPNPEDKKHSGSSLRRLLENRQHDKKEDKTEEKIQHRSSFRNFLDEIMNDQNKPEEKLEAKEKESQDLELEQHPTE</sequence>
<keyword evidence="2" id="KW-1133">Transmembrane helix</keyword>
<evidence type="ECO:0000256" key="1">
    <source>
        <dbReference type="SAM" id="MobiDB-lite"/>
    </source>
</evidence>
<reference evidence="3" key="1">
    <citation type="submission" date="2021-05" db="EMBL/GenBank/DDBJ databases">
        <authorList>
            <person name="Alioto T."/>
            <person name="Alioto T."/>
            <person name="Gomez Garrido J."/>
        </authorList>
    </citation>
    <scope>NUCLEOTIDE SEQUENCE</scope>
</reference>
<dbReference type="EMBL" id="HBUF01050871">
    <property type="protein sequence ID" value="CAG6621717.1"/>
    <property type="molecule type" value="Transcribed_RNA"/>
</dbReference>
<proteinExistence type="predicted"/>
<accession>A0A8D8MC57</accession>
<feature type="compositionally biased region" description="Basic and acidic residues" evidence="1">
    <location>
        <begin position="499"/>
        <end position="523"/>
    </location>
</feature>
<protein>
    <submittedName>
        <fullName evidence="3">Uncharacterized protein</fullName>
    </submittedName>
</protein>
<dbReference type="AlphaFoldDB" id="A0A8D8MC57"/>
<feature type="transmembrane region" description="Helical" evidence="2">
    <location>
        <begin position="345"/>
        <end position="366"/>
    </location>
</feature>
<feature type="region of interest" description="Disordered" evidence="1">
    <location>
        <begin position="442"/>
        <end position="523"/>
    </location>
</feature>